<reference evidence="2 3" key="1">
    <citation type="submission" date="2019-11" db="EMBL/GenBank/DDBJ databases">
        <authorList>
            <person name="Zheng R.K."/>
            <person name="Sun C.M."/>
        </authorList>
    </citation>
    <scope>NUCLEOTIDE SEQUENCE [LARGE SCALE GENOMIC DNA]</scope>
    <source>
        <strain evidence="2 3">WC007</strain>
    </source>
</reference>
<protein>
    <submittedName>
        <fullName evidence="2">Uncharacterized protein</fullName>
    </submittedName>
</protein>
<evidence type="ECO:0000313" key="3">
    <source>
        <dbReference type="Proteomes" id="UP000428260"/>
    </source>
</evidence>
<dbReference type="Proteomes" id="UP000428260">
    <property type="component" value="Chromosome"/>
</dbReference>
<dbReference type="RefSeq" id="WP_158869108.1">
    <property type="nucleotide sequence ID" value="NZ_CP046401.1"/>
</dbReference>
<gene>
    <name evidence="2" type="ORF">GM418_20535</name>
</gene>
<dbReference type="KEGG" id="mcos:GM418_20535"/>
<evidence type="ECO:0000313" key="2">
    <source>
        <dbReference type="EMBL" id="QGY45969.1"/>
    </source>
</evidence>
<feature type="transmembrane region" description="Helical" evidence="1">
    <location>
        <begin position="80"/>
        <end position="98"/>
    </location>
</feature>
<organism evidence="2 3">
    <name type="scientific">Maribellus comscasis</name>
    <dbReference type="NCBI Taxonomy" id="2681766"/>
    <lineage>
        <taxon>Bacteria</taxon>
        <taxon>Pseudomonadati</taxon>
        <taxon>Bacteroidota</taxon>
        <taxon>Bacteroidia</taxon>
        <taxon>Marinilabiliales</taxon>
        <taxon>Prolixibacteraceae</taxon>
        <taxon>Maribellus</taxon>
    </lineage>
</organism>
<keyword evidence="1" id="KW-1133">Transmembrane helix</keyword>
<proteinExistence type="predicted"/>
<accession>A0A6I6JX97</accession>
<feature type="transmembrane region" description="Helical" evidence="1">
    <location>
        <begin position="53"/>
        <end position="73"/>
    </location>
</feature>
<keyword evidence="1" id="KW-0812">Transmembrane</keyword>
<keyword evidence="3" id="KW-1185">Reference proteome</keyword>
<name>A0A6I6JX97_9BACT</name>
<dbReference type="EMBL" id="CP046401">
    <property type="protein sequence ID" value="QGY45969.1"/>
    <property type="molecule type" value="Genomic_DNA"/>
</dbReference>
<keyword evidence="1" id="KW-0472">Membrane</keyword>
<evidence type="ECO:0000256" key="1">
    <source>
        <dbReference type="SAM" id="Phobius"/>
    </source>
</evidence>
<feature type="transmembrane region" description="Helical" evidence="1">
    <location>
        <begin position="12"/>
        <end position="33"/>
    </location>
</feature>
<sequence>MQQRRKRNRWDQTGIGFLAGFFVPLIIFFSVYFFGDSETSFSNYIKSLWHIHLLVKLGSLCVFANLAIFMGFIQKKYDKAAKGVLAATLIYAFAVLVSRAF</sequence>
<dbReference type="AlphaFoldDB" id="A0A6I6JX97"/>